<keyword evidence="2" id="KW-0406">Ion transport</keyword>
<evidence type="ECO:0000259" key="4">
    <source>
        <dbReference type="Pfam" id="PF01389"/>
    </source>
</evidence>
<dbReference type="InterPro" id="IPR000498">
    <property type="entry name" value="OmpA-like_TM_dom"/>
</dbReference>
<dbReference type="PATRIC" id="fig|45070.6.peg.1748"/>
<keyword evidence="2" id="KW-0626">Porin</keyword>
<dbReference type="Pfam" id="PF01389">
    <property type="entry name" value="OmpA_membrane"/>
    <property type="match status" value="1"/>
</dbReference>
<dbReference type="GO" id="GO:0046930">
    <property type="term" value="C:pore complex"/>
    <property type="evidence" value="ECO:0007669"/>
    <property type="project" value="UniProtKB-KW"/>
</dbReference>
<sequence length="256" mass="28483">MKVKLVLAVCLIVGWSTSINAGKMGEAISSNGGVYLEGAFGGAYRDVPILRSLAYTANVLGHEAGPITANDKIVNQWGWTAGANLGYNFSNFIATEFGLYYIQKVEYLAGQGSIYVNPNGQLSHFGYSNWLFYLAPKITFLRFKNFNTYIKFGIGLNHYNFINDTTFMYYHSGNYYGTWKHSSFNGVAPLFAVGASHDLNPNLYIGVQYMRFGSSWNTSKIHSQNQVFEHRGLGTSWTTPATSAIDILQVSLGYRF</sequence>
<protein>
    <submittedName>
        <fullName evidence="5">OmpA-like transmembrane domain protein</fullName>
    </submittedName>
</protein>
<feature type="domain" description="Outer membrane protein OmpA-like transmembrane" evidence="4">
    <location>
        <begin position="70"/>
        <end position="226"/>
    </location>
</feature>
<feature type="chain" id="PRO_5006915911" evidence="3">
    <location>
        <begin position="22"/>
        <end position="256"/>
    </location>
</feature>
<evidence type="ECO:0000313" key="6">
    <source>
        <dbReference type="Proteomes" id="UP000054725"/>
    </source>
</evidence>
<name>A0A0W0WWH5_9GAMM</name>
<organism evidence="5 6">
    <name type="scientific">Legionella nautarum</name>
    <dbReference type="NCBI Taxonomy" id="45070"/>
    <lineage>
        <taxon>Bacteria</taxon>
        <taxon>Pseudomonadati</taxon>
        <taxon>Pseudomonadota</taxon>
        <taxon>Gammaproteobacteria</taxon>
        <taxon>Legionellales</taxon>
        <taxon>Legionellaceae</taxon>
        <taxon>Legionella</taxon>
    </lineage>
</organism>
<gene>
    <name evidence="5" type="ORF">Lnau_1669</name>
</gene>
<comment type="caution">
    <text evidence="5">The sequence shown here is derived from an EMBL/GenBank/DDBJ whole genome shotgun (WGS) entry which is preliminary data.</text>
</comment>
<keyword evidence="5" id="KW-0472">Membrane</keyword>
<keyword evidence="2" id="KW-0813">Transport</keyword>
<dbReference type="OrthoDB" id="9953773at2"/>
<evidence type="ECO:0000256" key="1">
    <source>
        <dbReference type="ARBA" id="ARBA00005710"/>
    </source>
</evidence>
<feature type="signal peptide" evidence="3">
    <location>
        <begin position="1"/>
        <end position="21"/>
    </location>
</feature>
<dbReference type="SUPFAM" id="SSF56925">
    <property type="entry name" value="OMPA-like"/>
    <property type="match status" value="1"/>
</dbReference>
<keyword evidence="3" id="KW-0732">Signal</keyword>
<evidence type="ECO:0000256" key="3">
    <source>
        <dbReference type="SAM" id="SignalP"/>
    </source>
</evidence>
<reference evidence="5 6" key="1">
    <citation type="submission" date="2015-11" db="EMBL/GenBank/DDBJ databases">
        <title>Genomic analysis of 38 Legionella species identifies large and diverse effector repertoires.</title>
        <authorList>
            <person name="Burstein D."/>
            <person name="Amaro F."/>
            <person name="Zusman T."/>
            <person name="Lifshitz Z."/>
            <person name="Cohen O."/>
            <person name="Gilbert J.A."/>
            <person name="Pupko T."/>
            <person name="Shuman H.A."/>
            <person name="Segal G."/>
        </authorList>
    </citation>
    <scope>NUCLEOTIDE SEQUENCE [LARGE SCALE GENOMIC DNA]</scope>
    <source>
        <strain evidence="5 6">ATCC 49506</strain>
    </source>
</reference>
<dbReference type="EMBL" id="LNYO01000013">
    <property type="protein sequence ID" value="KTD36685.1"/>
    <property type="molecule type" value="Genomic_DNA"/>
</dbReference>
<dbReference type="AlphaFoldDB" id="A0A0W0WWH5"/>
<evidence type="ECO:0000313" key="5">
    <source>
        <dbReference type="EMBL" id="KTD36685.1"/>
    </source>
</evidence>
<dbReference type="InterPro" id="IPR011250">
    <property type="entry name" value="OMP/PagP_B-barrel"/>
</dbReference>
<accession>A0A0W0WWH5</accession>
<dbReference type="Proteomes" id="UP000054725">
    <property type="component" value="Unassembled WGS sequence"/>
</dbReference>
<dbReference type="GO" id="GO:0009279">
    <property type="term" value="C:cell outer membrane"/>
    <property type="evidence" value="ECO:0007669"/>
    <property type="project" value="InterPro"/>
</dbReference>
<dbReference type="GO" id="GO:0015288">
    <property type="term" value="F:porin activity"/>
    <property type="evidence" value="ECO:0007669"/>
    <property type="project" value="UniProtKB-KW"/>
</dbReference>
<proteinExistence type="inferred from homology"/>
<evidence type="ECO:0000256" key="2">
    <source>
        <dbReference type="ARBA" id="ARBA00023114"/>
    </source>
</evidence>
<comment type="similarity">
    <text evidence="1">Belongs to the outer membrane OOP (TC 1.B.6) superfamily. OmpA family.</text>
</comment>
<dbReference type="Gene3D" id="2.40.160.20">
    <property type="match status" value="1"/>
</dbReference>
<keyword evidence="6" id="KW-1185">Reference proteome</keyword>
<keyword evidence="5" id="KW-0812">Transmembrane</keyword>
<dbReference type="RefSeq" id="WP_058504657.1">
    <property type="nucleotide sequence ID" value="NZ_CAAAIF010000006.1"/>
</dbReference>